<name>A0ABW1YIH9_9GAMM</name>
<accession>A0ABW1YIH9</accession>
<reference evidence="4" key="1">
    <citation type="journal article" date="2019" name="Int. J. Syst. Evol. Microbiol.">
        <title>The Global Catalogue of Microorganisms (GCM) 10K type strain sequencing project: providing services to taxonomists for standard genome sequencing and annotation.</title>
        <authorList>
            <consortium name="The Broad Institute Genomics Platform"/>
            <consortium name="The Broad Institute Genome Sequencing Center for Infectious Disease"/>
            <person name="Wu L."/>
            <person name="Ma J."/>
        </authorList>
    </citation>
    <scope>NUCLEOTIDE SEQUENCE [LARGE SCALE GENOMIC DNA]</scope>
    <source>
        <strain evidence="4">CGMCC 1.13718</strain>
    </source>
</reference>
<feature type="domain" description="HPP transmembrane region" evidence="2">
    <location>
        <begin position="21"/>
        <end position="182"/>
    </location>
</feature>
<evidence type="ECO:0000256" key="1">
    <source>
        <dbReference type="SAM" id="Phobius"/>
    </source>
</evidence>
<sequence length="323" mass="35089">MEIKSLRDEILMLLGVERNSTSNREKLLSALGAAIAIMAVSWVSHMSVALDFIDVSTGYFLVASMGASAVLLFAVPHGALSQPWSLAGGHLISAFIGVSCQFWFSGSLWVAGLAVGLSVCAMYYLRCIHPPGGATALTAVIGGAEVQSLGYDFLLIPVLVNVLAIFLVAVSFNNLFPWRRYPAHLSHRKKVSTGAEPAEREHELTQEDFAAAVQQLDSYVDITVEGLTELLELAKLHAERNVVHPESIVAGSYYSNGKIGNLWSVRQVVDESRGAGSSRDEVIFKAVAGAGAYETGLCLRDEFRQWARFEVQYQNGHWVKASD</sequence>
<protein>
    <submittedName>
        <fullName evidence="3">HPP family protein</fullName>
    </submittedName>
</protein>
<evidence type="ECO:0000259" key="2">
    <source>
        <dbReference type="Pfam" id="PF04982"/>
    </source>
</evidence>
<dbReference type="EMBL" id="JBHSVR010000001">
    <property type="protein sequence ID" value="MFC6632321.1"/>
    <property type="molecule type" value="Genomic_DNA"/>
</dbReference>
<dbReference type="PANTHER" id="PTHR33741:SF5">
    <property type="entry name" value="TRANSMEMBRANE PROTEIN DDB_G0269096-RELATED"/>
    <property type="match status" value="1"/>
</dbReference>
<dbReference type="Proteomes" id="UP001596425">
    <property type="component" value="Unassembled WGS sequence"/>
</dbReference>
<dbReference type="RefSeq" id="WP_193192439.1">
    <property type="nucleotide sequence ID" value="NZ_JACZFR010000028.1"/>
</dbReference>
<evidence type="ECO:0000313" key="3">
    <source>
        <dbReference type="EMBL" id="MFC6632321.1"/>
    </source>
</evidence>
<dbReference type="InterPro" id="IPR007065">
    <property type="entry name" value="HPP"/>
</dbReference>
<organism evidence="3 4">
    <name type="scientific">Microbulbifer taiwanensis</name>
    <dbReference type="NCBI Taxonomy" id="986746"/>
    <lineage>
        <taxon>Bacteria</taxon>
        <taxon>Pseudomonadati</taxon>
        <taxon>Pseudomonadota</taxon>
        <taxon>Gammaproteobacteria</taxon>
        <taxon>Cellvibrionales</taxon>
        <taxon>Microbulbiferaceae</taxon>
        <taxon>Microbulbifer</taxon>
    </lineage>
</organism>
<dbReference type="PANTHER" id="PTHR33741">
    <property type="entry name" value="TRANSMEMBRANE PROTEIN DDB_G0269096-RELATED"/>
    <property type="match status" value="1"/>
</dbReference>
<keyword evidence="1" id="KW-0812">Transmembrane</keyword>
<feature type="transmembrane region" description="Helical" evidence="1">
    <location>
        <begin position="27"/>
        <end position="45"/>
    </location>
</feature>
<keyword evidence="1" id="KW-0472">Membrane</keyword>
<comment type="caution">
    <text evidence="3">The sequence shown here is derived from an EMBL/GenBank/DDBJ whole genome shotgun (WGS) entry which is preliminary data.</text>
</comment>
<evidence type="ECO:0000313" key="4">
    <source>
        <dbReference type="Proteomes" id="UP001596425"/>
    </source>
</evidence>
<dbReference type="Pfam" id="PF04982">
    <property type="entry name" value="TM_HPP"/>
    <property type="match status" value="1"/>
</dbReference>
<gene>
    <name evidence="3" type="ORF">ACFQBM_03455</name>
</gene>
<dbReference type="InterPro" id="IPR058581">
    <property type="entry name" value="TM_HPP"/>
</dbReference>
<keyword evidence="1" id="KW-1133">Transmembrane helix</keyword>
<proteinExistence type="predicted"/>
<keyword evidence="4" id="KW-1185">Reference proteome</keyword>
<feature type="transmembrane region" description="Helical" evidence="1">
    <location>
        <begin position="153"/>
        <end position="176"/>
    </location>
</feature>
<feature type="transmembrane region" description="Helical" evidence="1">
    <location>
        <begin position="92"/>
        <end position="125"/>
    </location>
</feature>
<feature type="transmembrane region" description="Helical" evidence="1">
    <location>
        <begin position="57"/>
        <end position="80"/>
    </location>
</feature>